<dbReference type="Proteomes" id="UP001487740">
    <property type="component" value="Unassembled WGS sequence"/>
</dbReference>
<sequence length="66" mass="7310">MKVEVKEEKEEDEGGAARRLYCCVRRLEGPRTLPPGEGAGAAILDYLSLPRPGRPAERHARDLGYC</sequence>
<name>A0AAW0U703_SCYPA</name>
<reference evidence="1 2" key="1">
    <citation type="submission" date="2023-03" db="EMBL/GenBank/DDBJ databases">
        <title>High-quality genome of Scylla paramamosain provides insights in environmental adaptation.</title>
        <authorList>
            <person name="Zhang L."/>
        </authorList>
    </citation>
    <scope>NUCLEOTIDE SEQUENCE [LARGE SCALE GENOMIC DNA]</scope>
    <source>
        <strain evidence="1">LZ_2023a</strain>
        <tissue evidence="1">Muscle</tissue>
    </source>
</reference>
<protein>
    <submittedName>
        <fullName evidence="1">Uncharacterized protein</fullName>
    </submittedName>
</protein>
<dbReference type="EMBL" id="JARAKH010000017">
    <property type="protein sequence ID" value="KAK8395862.1"/>
    <property type="molecule type" value="Genomic_DNA"/>
</dbReference>
<keyword evidence="2" id="KW-1185">Reference proteome</keyword>
<comment type="caution">
    <text evidence="1">The sequence shown here is derived from an EMBL/GenBank/DDBJ whole genome shotgun (WGS) entry which is preliminary data.</text>
</comment>
<gene>
    <name evidence="1" type="ORF">O3P69_005755</name>
</gene>
<proteinExistence type="predicted"/>
<evidence type="ECO:0000313" key="1">
    <source>
        <dbReference type="EMBL" id="KAK8395862.1"/>
    </source>
</evidence>
<dbReference type="AlphaFoldDB" id="A0AAW0U703"/>
<evidence type="ECO:0000313" key="2">
    <source>
        <dbReference type="Proteomes" id="UP001487740"/>
    </source>
</evidence>
<accession>A0AAW0U703</accession>
<organism evidence="1 2">
    <name type="scientific">Scylla paramamosain</name>
    <name type="common">Mud crab</name>
    <dbReference type="NCBI Taxonomy" id="85552"/>
    <lineage>
        <taxon>Eukaryota</taxon>
        <taxon>Metazoa</taxon>
        <taxon>Ecdysozoa</taxon>
        <taxon>Arthropoda</taxon>
        <taxon>Crustacea</taxon>
        <taxon>Multicrustacea</taxon>
        <taxon>Malacostraca</taxon>
        <taxon>Eumalacostraca</taxon>
        <taxon>Eucarida</taxon>
        <taxon>Decapoda</taxon>
        <taxon>Pleocyemata</taxon>
        <taxon>Brachyura</taxon>
        <taxon>Eubrachyura</taxon>
        <taxon>Portunoidea</taxon>
        <taxon>Portunidae</taxon>
        <taxon>Portuninae</taxon>
        <taxon>Scylla</taxon>
    </lineage>
</organism>